<gene>
    <name evidence="1" type="ORF">KIN20_030758</name>
</gene>
<dbReference type="Proteomes" id="UP001196413">
    <property type="component" value="Unassembled WGS sequence"/>
</dbReference>
<name>A0AAD5R5P5_PARTN</name>
<comment type="caution">
    <text evidence="1">The sequence shown here is derived from an EMBL/GenBank/DDBJ whole genome shotgun (WGS) entry which is preliminary data.</text>
</comment>
<reference evidence="1" key="1">
    <citation type="submission" date="2021-06" db="EMBL/GenBank/DDBJ databases">
        <title>Parelaphostrongylus tenuis whole genome reference sequence.</title>
        <authorList>
            <person name="Garwood T.J."/>
            <person name="Larsen P.A."/>
            <person name="Fountain-Jones N.M."/>
            <person name="Garbe J.R."/>
            <person name="Macchietto M.G."/>
            <person name="Kania S.A."/>
            <person name="Gerhold R.W."/>
            <person name="Richards J.E."/>
            <person name="Wolf T.M."/>
        </authorList>
    </citation>
    <scope>NUCLEOTIDE SEQUENCE</scope>
    <source>
        <strain evidence="1">MNPRO001-30</strain>
        <tissue evidence="1">Meninges</tissue>
    </source>
</reference>
<proteinExistence type="predicted"/>
<accession>A0AAD5R5P5</accession>
<dbReference type="AlphaFoldDB" id="A0AAD5R5P5"/>
<keyword evidence="2" id="KW-1185">Reference proteome</keyword>
<organism evidence="1 2">
    <name type="scientific">Parelaphostrongylus tenuis</name>
    <name type="common">Meningeal worm</name>
    <dbReference type="NCBI Taxonomy" id="148309"/>
    <lineage>
        <taxon>Eukaryota</taxon>
        <taxon>Metazoa</taxon>
        <taxon>Ecdysozoa</taxon>
        <taxon>Nematoda</taxon>
        <taxon>Chromadorea</taxon>
        <taxon>Rhabditida</taxon>
        <taxon>Rhabditina</taxon>
        <taxon>Rhabditomorpha</taxon>
        <taxon>Strongyloidea</taxon>
        <taxon>Metastrongylidae</taxon>
        <taxon>Parelaphostrongylus</taxon>
    </lineage>
</organism>
<evidence type="ECO:0000313" key="2">
    <source>
        <dbReference type="Proteomes" id="UP001196413"/>
    </source>
</evidence>
<sequence length="153" mass="17394">MENCYRTLVWRMTYDVRIHEANLKIGPYKSNNDRSLLPDEKVPATLHHHWQHGDLLVRQKGNGGGQMCKAGMDANIESIPSKHLSISGILRLNSSFFLSLILIIRRTESLQTTNVIMANWSKEMWQSVVNRAVRTLASGPFRSHFFTAMAVVS</sequence>
<dbReference type="EMBL" id="JAHQIW010006500">
    <property type="protein sequence ID" value="KAJ1369329.1"/>
    <property type="molecule type" value="Genomic_DNA"/>
</dbReference>
<protein>
    <submittedName>
        <fullName evidence="1">Uncharacterized protein</fullName>
    </submittedName>
</protein>
<evidence type="ECO:0000313" key="1">
    <source>
        <dbReference type="EMBL" id="KAJ1369329.1"/>
    </source>
</evidence>